<evidence type="ECO:0000256" key="4">
    <source>
        <dbReference type="ARBA" id="ARBA00022692"/>
    </source>
</evidence>
<dbReference type="RefSeq" id="XP_021804314.1">
    <property type="nucleotide sequence ID" value="XM_021948622.1"/>
</dbReference>
<keyword evidence="6" id="KW-1133">Transmembrane helix</keyword>
<dbReference type="AlphaFoldDB" id="A0A6P5RMX4"/>
<evidence type="ECO:0000256" key="2">
    <source>
        <dbReference type="ARBA" id="ARBA00006375"/>
    </source>
</evidence>
<feature type="repeat" description="Solcar" evidence="8">
    <location>
        <begin position="34"/>
        <end position="117"/>
    </location>
</feature>
<dbReference type="SUPFAM" id="SSF103506">
    <property type="entry name" value="Mitochondrial carrier"/>
    <property type="match status" value="1"/>
</dbReference>
<gene>
    <name evidence="11" type="primary">LOC110748669</name>
</gene>
<keyword evidence="3 9" id="KW-0813">Transport</keyword>
<dbReference type="InterPro" id="IPR050391">
    <property type="entry name" value="Mito_Metabolite_Transporter"/>
</dbReference>
<sequence>MCNPLAKRKMGFDMGMLASYNPSLHYLRETCGFNKRRAQLGASATSAFFAAACSLPSKHIHVASIKSGHASTSLECALEILKSRGPLGFFSGFSVCLLRAAPPIMTTWLGLERIRELEWSIGL</sequence>
<evidence type="ECO:0000256" key="9">
    <source>
        <dbReference type="RuleBase" id="RU000488"/>
    </source>
</evidence>
<comment type="similarity">
    <text evidence="2 9">Belongs to the mitochondrial carrier (TC 2.A.29) family.</text>
</comment>
<evidence type="ECO:0000256" key="8">
    <source>
        <dbReference type="PROSITE-ProRule" id="PRU00282"/>
    </source>
</evidence>
<dbReference type="Gene3D" id="1.50.40.10">
    <property type="entry name" value="Mitochondrial carrier domain"/>
    <property type="match status" value="1"/>
</dbReference>
<dbReference type="Proteomes" id="UP000515124">
    <property type="component" value="Unplaced"/>
</dbReference>
<evidence type="ECO:0000256" key="7">
    <source>
        <dbReference type="ARBA" id="ARBA00023136"/>
    </source>
</evidence>
<keyword evidence="4 8" id="KW-0812">Transmembrane</keyword>
<accession>A0A6P5RMX4</accession>
<evidence type="ECO:0000256" key="5">
    <source>
        <dbReference type="ARBA" id="ARBA00022737"/>
    </source>
</evidence>
<dbReference type="PANTHER" id="PTHR45618">
    <property type="entry name" value="MITOCHONDRIAL DICARBOXYLATE CARRIER-RELATED"/>
    <property type="match status" value="1"/>
</dbReference>
<dbReference type="KEGG" id="pavi:110748669"/>
<name>A0A6P5RMX4_PRUAV</name>
<evidence type="ECO:0000256" key="6">
    <source>
        <dbReference type="ARBA" id="ARBA00022989"/>
    </source>
</evidence>
<dbReference type="PROSITE" id="PS50920">
    <property type="entry name" value="SOLCAR"/>
    <property type="match status" value="1"/>
</dbReference>
<dbReference type="InterPro" id="IPR023395">
    <property type="entry name" value="MCP_dom_sf"/>
</dbReference>
<comment type="subcellular location">
    <subcellularLocation>
        <location evidence="1">Membrane</location>
        <topology evidence="1">Multi-pass membrane protein</topology>
    </subcellularLocation>
</comment>
<keyword evidence="7 8" id="KW-0472">Membrane</keyword>
<organism evidence="10 11">
    <name type="scientific">Prunus avium</name>
    <name type="common">Cherry</name>
    <name type="synonym">Cerasus avium</name>
    <dbReference type="NCBI Taxonomy" id="42229"/>
    <lineage>
        <taxon>Eukaryota</taxon>
        <taxon>Viridiplantae</taxon>
        <taxon>Streptophyta</taxon>
        <taxon>Embryophyta</taxon>
        <taxon>Tracheophyta</taxon>
        <taxon>Spermatophyta</taxon>
        <taxon>Magnoliopsida</taxon>
        <taxon>eudicotyledons</taxon>
        <taxon>Gunneridae</taxon>
        <taxon>Pentapetalae</taxon>
        <taxon>rosids</taxon>
        <taxon>fabids</taxon>
        <taxon>Rosales</taxon>
        <taxon>Rosaceae</taxon>
        <taxon>Amygdaloideae</taxon>
        <taxon>Amygdaleae</taxon>
        <taxon>Prunus</taxon>
    </lineage>
</organism>
<reference evidence="11" key="1">
    <citation type="submission" date="2025-08" db="UniProtKB">
        <authorList>
            <consortium name="RefSeq"/>
        </authorList>
    </citation>
    <scope>IDENTIFICATION</scope>
</reference>
<proteinExistence type="inferred from homology"/>
<dbReference type="Pfam" id="PF00153">
    <property type="entry name" value="Mito_carr"/>
    <property type="match status" value="1"/>
</dbReference>
<evidence type="ECO:0000256" key="3">
    <source>
        <dbReference type="ARBA" id="ARBA00022448"/>
    </source>
</evidence>
<protein>
    <submittedName>
        <fullName evidence="11">Mitochondrial dicarboxylate/tricarboxylate transporter DTC-like</fullName>
    </submittedName>
</protein>
<dbReference type="InterPro" id="IPR018108">
    <property type="entry name" value="MCP_transmembrane"/>
</dbReference>
<keyword evidence="5" id="KW-0677">Repeat</keyword>
<evidence type="ECO:0000256" key="1">
    <source>
        <dbReference type="ARBA" id="ARBA00004141"/>
    </source>
</evidence>
<keyword evidence="10" id="KW-1185">Reference proteome</keyword>
<evidence type="ECO:0000313" key="10">
    <source>
        <dbReference type="Proteomes" id="UP000515124"/>
    </source>
</evidence>
<evidence type="ECO:0000313" key="11">
    <source>
        <dbReference type="RefSeq" id="XP_021804314.1"/>
    </source>
</evidence>
<dbReference type="GeneID" id="110748669"/>
<dbReference type="GO" id="GO:0016020">
    <property type="term" value="C:membrane"/>
    <property type="evidence" value="ECO:0007669"/>
    <property type="project" value="UniProtKB-SubCell"/>
</dbReference>